<dbReference type="PANTHER" id="PTHR43841">
    <property type="entry name" value="3-HYDROXYACYL-THIOESTER DEHYDRATASE HTDX-RELATED"/>
    <property type="match status" value="1"/>
</dbReference>
<protein>
    <recommendedName>
        <fullName evidence="3">MaoC-like domain-containing protein</fullName>
    </recommendedName>
</protein>
<comment type="caution">
    <text evidence="4">The sequence shown here is derived from an EMBL/GenBank/DDBJ whole genome shotgun (WGS) entry which is preliminary data.</text>
</comment>
<dbReference type="InterPro" id="IPR029069">
    <property type="entry name" value="HotDog_dom_sf"/>
</dbReference>
<dbReference type="Gene3D" id="3.10.129.10">
    <property type="entry name" value="Hotdog Thioesterase"/>
    <property type="match status" value="1"/>
</dbReference>
<evidence type="ECO:0000256" key="2">
    <source>
        <dbReference type="SAM" id="MobiDB-lite"/>
    </source>
</evidence>
<feature type="region of interest" description="Disordered" evidence="2">
    <location>
        <begin position="154"/>
        <end position="187"/>
    </location>
</feature>
<evidence type="ECO:0000259" key="3">
    <source>
        <dbReference type="Pfam" id="PF01575"/>
    </source>
</evidence>
<dbReference type="PANTHER" id="PTHR43841:SF1">
    <property type="entry name" value="3-HYDROXYACYL-THIOESTER DEHYDRATASE X"/>
    <property type="match status" value="1"/>
</dbReference>
<dbReference type="EMBL" id="JAJAGO010000009">
    <property type="protein sequence ID" value="MCT2592111.1"/>
    <property type="molecule type" value="Genomic_DNA"/>
</dbReference>
<dbReference type="RefSeq" id="WP_260219446.1">
    <property type="nucleotide sequence ID" value="NZ_JAJAGO010000009.1"/>
</dbReference>
<evidence type="ECO:0000313" key="5">
    <source>
        <dbReference type="Proteomes" id="UP001156389"/>
    </source>
</evidence>
<keyword evidence="5" id="KW-1185">Reference proteome</keyword>
<sequence length="305" mass="32466">MGPALTLARGALGSLRKRGPYARARLPAERLVADAVRVDPGRLAAYAEVCAFHRTDPLPLSYPHLLGFPLAMRLMARPDFPFPLLGLVHTDIGITRYGPLYAADRPQLRVHAEGLAPHRRGSSFDMVTEARLDGETVWRSRSTYLCRHRAGAEAGAGADSGAGSGAGADSKGTAARSDPEPLPVRTEWTLPAGLGRGYGAVSGDRNPLHLHPLTARPFGFPGAIAHGMWTFARCLAERPVDDEPLTVTAKFRAPVPLPAQVTYGERDGAFEVRGGVGDRARLHLSGRVSSGPRPAGSPARPSRSS</sequence>
<gene>
    <name evidence="4" type="ORF">LHJ74_19755</name>
</gene>
<comment type="similarity">
    <text evidence="1">Belongs to the enoyl-CoA hydratase/isomerase family.</text>
</comment>
<evidence type="ECO:0000256" key="1">
    <source>
        <dbReference type="ARBA" id="ARBA00005254"/>
    </source>
</evidence>
<feature type="region of interest" description="Disordered" evidence="2">
    <location>
        <begin position="283"/>
        <end position="305"/>
    </location>
</feature>
<evidence type="ECO:0000313" key="4">
    <source>
        <dbReference type="EMBL" id="MCT2592111.1"/>
    </source>
</evidence>
<feature type="compositionally biased region" description="Low complexity" evidence="2">
    <location>
        <begin position="285"/>
        <end position="305"/>
    </location>
</feature>
<dbReference type="SUPFAM" id="SSF54637">
    <property type="entry name" value="Thioesterase/thiol ester dehydrase-isomerase"/>
    <property type="match status" value="2"/>
</dbReference>
<dbReference type="Proteomes" id="UP001156389">
    <property type="component" value="Unassembled WGS sequence"/>
</dbReference>
<dbReference type="InterPro" id="IPR002539">
    <property type="entry name" value="MaoC-like_dom"/>
</dbReference>
<proteinExistence type="inferred from homology"/>
<reference evidence="4 5" key="1">
    <citation type="submission" date="2021-10" db="EMBL/GenBank/DDBJ databases">
        <title>Streptomyces gossypii sp. nov., isolated from soil collected from cotton field.</title>
        <authorList>
            <person name="Ge X."/>
            <person name="Chen X."/>
            <person name="Liu W."/>
        </authorList>
    </citation>
    <scope>NUCLEOTIDE SEQUENCE [LARGE SCALE GENOMIC DNA]</scope>
    <source>
        <strain evidence="4 5">N2-109</strain>
    </source>
</reference>
<accession>A0ABT2JWA0</accession>
<feature type="domain" description="MaoC-like" evidence="3">
    <location>
        <begin position="197"/>
        <end position="233"/>
    </location>
</feature>
<name>A0ABT2JWA0_9ACTN</name>
<organism evidence="4 5">
    <name type="scientific">Streptomyces gossypii</name>
    <dbReference type="NCBI Taxonomy" id="2883101"/>
    <lineage>
        <taxon>Bacteria</taxon>
        <taxon>Bacillati</taxon>
        <taxon>Actinomycetota</taxon>
        <taxon>Actinomycetes</taxon>
        <taxon>Kitasatosporales</taxon>
        <taxon>Streptomycetaceae</taxon>
        <taxon>Streptomyces</taxon>
    </lineage>
</organism>
<dbReference type="Pfam" id="PF01575">
    <property type="entry name" value="MaoC_dehydratas"/>
    <property type="match status" value="1"/>
</dbReference>